<dbReference type="InterPro" id="IPR011042">
    <property type="entry name" value="6-blade_b-propeller_TolB-like"/>
</dbReference>
<keyword evidence="8" id="KW-0645">Protease</keyword>
<evidence type="ECO:0000259" key="16">
    <source>
        <dbReference type="Pfam" id="PF00326"/>
    </source>
</evidence>
<dbReference type="PANTHER" id="PTHR42776">
    <property type="entry name" value="SERINE PEPTIDASE S9 FAMILY MEMBER"/>
    <property type="match status" value="1"/>
</dbReference>
<dbReference type="Gene3D" id="3.40.50.1820">
    <property type="entry name" value="alpha/beta hydrolase"/>
    <property type="match status" value="1"/>
</dbReference>
<evidence type="ECO:0000256" key="3">
    <source>
        <dbReference type="ARBA" id="ARBA00006150"/>
    </source>
</evidence>
<dbReference type="InterPro" id="IPR002469">
    <property type="entry name" value="Peptidase_S9B_N"/>
</dbReference>
<evidence type="ECO:0000256" key="10">
    <source>
        <dbReference type="ARBA" id="ARBA00022801"/>
    </source>
</evidence>
<feature type="compositionally biased region" description="Polar residues" evidence="14">
    <location>
        <begin position="283"/>
        <end position="303"/>
    </location>
</feature>
<evidence type="ECO:0000256" key="13">
    <source>
        <dbReference type="ARBA" id="ARBA00032829"/>
    </source>
</evidence>
<dbReference type="Proteomes" id="UP000800035">
    <property type="component" value="Unassembled WGS sequence"/>
</dbReference>
<feature type="chain" id="PRO_5025412728" description="dipeptidyl-peptidase IV" evidence="15">
    <location>
        <begin position="20"/>
        <end position="720"/>
    </location>
</feature>
<dbReference type="GO" id="GO:0004177">
    <property type="term" value="F:aminopeptidase activity"/>
    <property type="evidence" value="ECO:0007669"/>
    <property type="project" value="UniProtKB-KW"/>
</dbReference>
<dbReference type="GO" id="GO:0005576">
    <property type="term" value="C:extracellular region"/>
    <property type="evidence" value="ECO:0007669"/>
    <property type="project" value="UniProtKB-SubCell"/>
</dbReference>
<evidence type="ECO:0000256" key="5">
    <source>
        <dbReference type="ARBA" id="ARBA00012062"/>
    </source>
</evidence>
<evidence type="ECO:0000259" key="17">
    <source>
        <dbReference type="Pfam" id="PF00930"/>
    </source>
</evidence>
<dbReference type="Pfam" id="PF00930">
    <property type="entry name" value="DPPIV_N"/>
    <property type="match status" value="1"/>
</dbReference>
<keyword evidence="12" id="KW-0325">Glycoprotein</keyword>
<comment type="subcellular location">
    <subcellularLocation>
        <location evidence="2">Secreted</location>
    </subcellularLocation>
</comment>
<comment type="similarity">
    <text evidence="4">Belongs to the peptidase S9C family.</text>
</comment>
<accession>A0A6A5TJ60</accession>
<evidence type="ECO:0000313" key="18">
    <source>
        <dbReference type="EMBL" id="KAF1952883.1"/>
    </source>
</evidence>
<evidence type="ECO:0000256" key="9">
    <source>
        <dbReference type="ARBA" id="ARBA00022729"/>
    </source>
</evidence>
<name>A0A6A5TJ60_9PLEO</name>
<dbReference type="SUPFAM" id="SSF53474">
    <property type="entry name" value="alpha/beta-Hydrolases"/>
    <property type="match status" value="1"/>
</dbReference>
<dbReference type="GO" id="GO:0006508">
    <property type="term" value="P:proteolysis"/>
    <property type="evidence" value="ECO:0007669"/>
    <property type="project" value="UniProtKB-KW"/>
</dbReference>
<keyword evidence="10" id="KW-0378">Hydrolase</keyword>
<comment type="similarity">
    <text evidence="3">Belongs to the peptidase S9B family.</text>
</comment>
<feature type="signal peptide" evidence="15">
    <location>
        <begin position="1"/>
        <end position="19"/>
    </location>
</feature>
<proteinExistence type="inferred from homology"/>
<evidence type="ECO:0000256" key="8">
    <source>
        <dbReference type="ARBA" id="ARBA00022670"/>
    </source>
</evidence>
<dbReference type="OrthoDB" id="416344at2759"/>
<keyword evidence="9 15" id="KW-0732">Signal</keyword>
<evidence type="ECO:0000256" key="7">
    <source>
        <dbReference type="ARBA" id="ARBA00022525"/>
    </source>
</evidence>
<dbReference type="SUPFAM" id="SSF82171">
    <property type="entry name" value="DPP6 N-terminal domain-like"/>
    <property type="match status" value="1"/>
</dbReference>
<evidence type="ECO:0000256" key="15">
    <source>
        <dbReference type="SAM" id="SignalP"/>
    </source>
</evidence>
<dbReference type="PANTHER" id="PTHR42776:SF11">
    <property type="entry name" value="DIPEPTIDYL-PEPTIDASE 5-RELATED"/>
    <property type="match status" value="1"/>
</dbReference>
<dbReference type="EC" id="3.4.14.5" evidence="5"/>
<keyword evidence="11" id="KW-0720">Serine protease</keyword>
<evidence type="ECO:0000256" key="6">
    <source>
        <dbReference type="ARBA" id="ARBA00022438"/>
    </source>
</evidence>
<dbReference type="EMBL" id="ML977007">
    <property type="protein sequence ID" value="KAF1952883.1"/>
    <property type="molecule type" value="Genomic_DNA"/>
</dbReference>
<evidence type="ECO:0000256" key="2">
    <source>
        <dbReference type="ARBA" id="ARBA00004613"/>
    </source>
</evidence>
<feature type="domain" description="Dipeptidylpeptidase IV N-terminal" evidence="17">
    <location>
        <begin position="241"/>
        <end position="363"/>
    </location>
</feature>
<gene>
    <name evidence="18" type="ORF">CC80DRAFT_478671</name>
</gene>
<dbReference type="Gene3D" id="2.120.10.30">
    <property type="entry name" value="TolB, C-terminal domain"/>
    <property type="match status" value="1"/>
</dbReference>
<keyword evidence="7" id="KW-0964">Secreted</keyword>
<evidence type="ECO:0000256" key="4">
    <source>
        <dbReference type="ARBA" id="ARBA00010040"/>
    </source>
</evidence>
<evidence type="ECO:0000256" key="11">
    <source>
        <dbReference type="ARBA" id="ARBA00022825"/>
    </source>
</evidence>
<feature type="domain" description="Peptidase S9 prolyl oligopeptidase catalytic" evidence="16">
    <location>
        <begin position="498"/>
        <end position="707"/>
    </location>
</feature>
<dbReference type="FunFam" id="3.40.50.1820:FF:000028">
    <property type="entry name" value="S9 family peptidase"/>
    <property type="match status" value="1"/>
</dbReference>
<evidence type="ECO:0000256" key="14">
    <source>
        <dbReference type="SAM" id="MobiDB-lite"/>
    </source>
</evidence>
<evidence type="ECO:0000256" key="12">
    <source>
        <dbReference type="ARBA" id="ARBA00023180"/>
    </source>
</evidence>
<dbReference type="InterPro" id="IPR001375">
    <property type="entry name" value="Peptidase_S9_cat"/>
</dbReference>
<dbReference type="GO" id="GO:0008239">
    <property type="term" value="F:dipeptidyl-peptidase activity"/>
    <property type="evidence" value="ECO:0007669"/>
    <property type="project" value="UniProtKB-EC"/>
</dbReference>
<keyword evidence="19" id="KW-1185">Reference proteome</keyword>
<keyword evidence="6" id="KW-0031">Aminopeptidase</keyword>
<dbReference type="AlphaFoldDB" id="A0A6A5TJ60"/>
<organism evidence="18 19">
    <name type="scientific">Byssothecium circinans</name>
    <dbReference type="NCBI Taxonomy" id="147558"/>
    <lineage>
        <taxon>Eukaryota</taxon>
        <taxon>Fungi</taxon>
        <taxon>Dikarya</taxon>
        <taxon>Ascomycota</taxon>
        <taxon>Pezizomycotina</taxon>
        <taxon>Dothideomycetes</taxon>
        <taxon>Pleosporomycetidae</taxon>
        <taxon>Pleosporales</taxon>
        <taxon>Massarineae</taxon>
        <taxon>Massarinaceae</taxon>
        <taxon>Byssothecium</taxon>
    </lineage>
</organism>
<dbReference type="Pfam" id="PF00326">
    <property type="entry name" value="Peptidase_S9"/>
    <property type="match status" value="1"/>
</dbReference>
<comment type="catalytic activity">
    <reaction evidence="1">
        <text>Release of an N-terminal dipeptide, Xaa-Yaa-|-Zaa-, from a polypeptide, preferentially when Yaa is Pro, provided Zaa is neither Pro nor hydroxyproline.</text>
        <dbReference type="EC" id="3.4.14.5"/>
    </reaction>
</comment>
<evidence type="ECO:0000313" key="19">
    <source>
        <dbReference type="Proteomes" id="UP000800035"/>
    </source>
</evidence>
<feature type="region of interest" description="Disordered" evidence="14">
    <location>
        <begin position="277"/>
        <end position="303"/>
    </location>
</feature>
<reference evidence="18" key="1">
    <citation type="journal article" date="2020" name="Stud. Mycol.">
        <title>101 Dothideomycetes genomes: a test case for predicting lifestyles and emergence of pathogens.</title>
        <authorList>
            <person name="Haridas S."/>
            <person name="Albert R."/>
            <person name="Binder M."/>
            <person name="Bloem J."/>
            <person name="Labutti K."/>
            <person name="Salamov A."/>
            <person name="Andreopoulos B."/>
            <person name="Baker S."/>
            <person name="Barry K."/>
            <person name="Bills G."/>
            <person name="Bluhm B."/>
            <person name="Cannon C."/>
            <person name="Castanera R."/>
            <person name="Culley D."/>
            <person name="Daum C."/>
            <person name="Ezra D."/>
            <person name="Gonzalez J."/>
            <person name="Henrissat B."/>
            <person name="Kuo A."/>
            <person name="Liang C."/>
            <person name="Lipzen A."/>
            <person name="Lutzoni F."/>
            <person name="Magnuson J."/>
            <person name="Mondo S."/>
            <person name="Nolan M."/>
            <person name="Ohm R."/>
            <person name="Pangilinan J."/>
            <person name="Park H.-J."/>
            <person name="Ramirez L."/>
            <person name="Alfaro M."/>
            <person name="Sun H."/>
            <person name="Tritt A."/>
            <person name="Yoshinaga Y."/>
            <person name="Zwiers L.-H."/>
            <person name="Turgeon B."/>
            <person name="Goodwin S."/>
            <person name="Spatafora J."/>
            <person name="Crous P."/>
            <person name="Grigoriev I."/>
        </authorList>
    </citation>
    <scope>NUCLEOTIDE SEQUENCE</scope>
    <source>
        <strain evidence="18">CBS 675.92</strain>
    </source>
</reference>
<sequence>MAFRTALVGASLLLGGARALSVEGMLGAPRRGVANVNPSGELALFTSSVYNWTTHKASTTWQILDVASGNITKAPFGSAVSEFVWVGATNTSILYINSTNDEIPGGVTLYTADLAKEFAPKLVASLHAPFSGLKAVKTESGAINFVVNALAYWNNGTAYNEELVSTPLSTGQIYDSNYVRHWDTYLTQQRYAVFSGSLTSGYDGYTFNGEVKNLLFGIKDFVTKPETPVQPFGDSGDYDLSPDGKKVAFLTKAPELPKANYTASYIYTVPHDGSSAPVAVNGPGSNAPKTAQGASQSPRWSPDSTKLAYVQQDNIIYESDRFKLYIATINGNSTTVKTVAEDWDSSPSGLLWSANGDNLWVTSELHASVRLWVVPTDASAGFKPANITGPQTSITDFAVLPSGHALVSASASWTSRIFYTVSPTTTSETKVLFNAQTVDPELATVSQSRVGNIWYGPNENGDLIQAFVYYPLNFTTEKKWPLVIEIHGGPQSSQGDVWSVRWNLQLWAEQGFVVVVPQFTGTPSYGQNFTDKITNNWGGTPYRDIELLFAHLEKNVSWIDTDRAVAGGASFGGFMTNWIQGHALGRKFKALVTHDGKVNQFGAYATDEIFFIQHDQNGTMWDNRENYAIWDPLTHAKNFSTPHFIAHNDLDYRVVQAEGLNLFNILQTKGVPSRFLHFSDEAHWTSKRENSLVWHKYIFNWIRYWVGIDKELIQDGVIKQ</sequence>
<dbReference type="GO" id="GO:0004252">
    <property type="term" value="F:serine-type endopeptidase activity"/>
    <property type="evidence" value="ECO:0007669"/>
    <property type="project" value="TreeGrafter"/>
</dbReference>
<dbReference type="InterPro" id="IPR029058">
    <property type="entry name" value="AB_hydrolase_fold"/>
</dbReference>
<evidence type="ECO:0000256" key="1">
    <source>
        <dbReference type="ARBA" id="ARBA00001257"/>
    </source>
</evidence>
<protein>
    <recommendedName>
        <fullName evidence="5">dipeptidyl-peptidase IV</fullName>
        <ecNumber evidence="5">3.4.14.5</ecNumber>
    </recommendedName>
    <alternativeName>
        <fullName evidence="13">Dipeptidyl-peptidase V</fullName>
    </alternativeName>
</protein>